<proteinExistence type="predicted"/>
<feature type="chain" id="PRO_5023090194" evidence="2">
    <location>
        <begin position="22"/>
        <end position="221"/>
    </location>
</feature>
<keyword evidence="4" id="KW-1185">Reference proteome</keyword>
<sequence precursor="true">MNRFLLSAVAFVTLTFSTVQVHSVQAGGCLGDQCNKVCCPKCDCKCYTCNLDAKVVDAEKQCFEVEHDVICIPKVVFPWQRGKKGCNRCDSCDGSGCSACHHNGAKIRKVKKLKTKKYTCPECEYTWTAKETGPVCSSGGNCGCGVSSCDGGCDGMTYSESYSIPQPLPALEAAPQYQATPYQASPYQAAPYQAPESNNYSEELPSPNQQSSLMSVEVDTL</sequence>
<feature type="signal peptide" evidence="2">
    <location>
        <begin position="1"/>
        <end position="21"/>
    </location>
</feature>
<evidence type="ECO:0000256" key="2">
    <source>
        <dbReference type="SAM" id="SignalP"/>
    </source>
</evidence>
<keyword evidence="2" id="KW-0732">Signal</keyword>
<dbReference type="OrthoDB" id="289236at2"/>
<gene>
    <name evidence="3" type="ORF">Pla22_02310</name>
</gene>
<feature type="compositionally biased region" description="Polar residues" evidence="1">
    <location>
        <begin position="196"/>
        <end position="214"/>
    </location>
</feature>
<accession>A0A5C5WPW1</accession>
<comment type="caution">
    <text evidence="3">The sequence shown here is derived from an EMBL/GenBank/DDBJ whole genome shotgun (WGS) entry which is preliminary data.</text>
</comment>
<evidence type="ECO:0000313" key="4">
    <source>
        <dbReference type="Proteomes" id="UP000316598"/>
    </source>
</evidence>
<feature type="region of interest" description="Disordered" evidence="1">
    <location>
        <begin position="188"/>
        <end position="221"/>
    </location>
</feature>
<reference evidence="3 4" key="1">
    <citation type="submission" date="2019-02" db="EMBL/GenBank/DDBJ databases">
        <title>Deep-cultivation of Planctomycetes and their phenomic and genomic characterization uncovers novel biology.</title>
        <authorList>
            <person name="Wiegand S."/>
            <person name="Jogler M."/>
            <person name="Boedeker C."/>
            <person name="Pinto D."/>
            <person name="Vollmers J."/>
            <person name="Rivas-Marin E."/>
            <person name="Kohn T."/>
            <person name="Peeters S.H."/>
            <person name="Heuer A."/>
            <person name="Rast P."/>
            <person name="Oberbeckmann S."/>
            <person name="Bunk B."/>
            <person name="Jeske O."/>
            <person name="Meyerdierks A."/>
            <person name="Storesund J.E."/>
            <person name="Kallscheuer N."/>
            <person name="Luecker S."/>
            <person name="Lage O.M."/>
            <person name="Pohl T."/>
            <person name="Merkel B.J."/>
            <person name="Hornburger P."/>
            <person name="Mueller R.-W."/>
            <person name="Bruemmer F."/>
            <person name="Labrenz M."/>
            <person name="Spormann A.M."/>
            <person name="Op Den Camp H."/>
            <person name="Overmann J."/>
            <person name="Amann R."/>
            <person name="Jetten M.S.M."/>
            <person name="Mascher T."/>
            <person name="Medema M.H."/>
            <person name="Devos D.P."/>
            <person name="Kaster A.-K."/>
            <person name="Ovreas L."/>
            <person name="Rohde M."/>
            <person name="Galperin M.Y."/>
            <person name="Jogler C."/>
        </authorList>
    </citation>
    <scope>NUCLEOTIDE SEQUENCE [LARGE SCALE GENOMIC DNA]</scope>
    <source>
        <strain evidence="3 4">Pla22</strain>
    </source>
</reference>
<dbReference type="EMBL" id="SJPI01000001">
    <property type="protein sequence ID" value="TWT52607.1"/>
    <property type="molecule type" value="Genomic_DNA"/>
</dbReference>
<evidence type="ECO:0000256" key="1">
    <source>
        <dbReference type="SAM" id="MobiDB-lite"/>
    </source>
</evidence>
<name>A0A5C5WPW1_9BACT</name>
<dbReference type="RefSeq" id="WP_146512948.1">
    <property type="nucleotide sequence ID" value="NZ_SJPI01000001.1"/>
</dbReference>
<protein>
    <submittedName>
        <fullName evidence="3">Uncharacterized protein</fullName>
    </submittedName>
</protein>
<evidence type="ECO:0000313" key="3">
    <source>
        <dbReference type="EMBL" id="TWT52607.1"/>
    </source>
</evidence>
<organism evidence="3 4">
    <name type="scientific">Rubripirellula amarantea</name>
    <dbReference type="NCBI Taxonomy" id="2527999"/>
    <lineage>
        <taxon>Bacteria</taxon>
        <taxon>Pseudomonadati</taxon>
        <taxon>Planctomycetota</taxon>
        <taxon>Planctomycetia</taxon>
        <taxon>Pirellulales</taxon>
        <taxon>Pirellulaceae</taxon>
        <taxon>Rubripirellula</taxon>
    </lineage>
</organism>
<dbReference type="Proteomes" id="UP000316598">
    <property type="component" value="Unassembled WGS sequence"/>
</dbReference>
<dbReference type="AlphaFoldDB" id="A0A5C5WPW1"/>